<keyword evidence="1" id="KW-0472">Membrane</keyword>
<feature type="transmembrane region" description="Helical" evidence="1">
    <location>
        <begin position="105"/>
        <end position="135"/>
    </location>
</feature>
<evidence type="ECO:0000256" key="1">
    <source>
        <dbReference type="SAM" id="Phobius"/>
    </source>
</evidence>
<dbReference type="AlphaFoldDB" id="A0A2A4MHG8"/>
<gene>
    <name evidence="2" type="ORF">COC19_07460</name>
</gene>
<keyword evidence="1" id="KW-0812">Transmembrane</keyword>
<feature type="transmembrane region" description="Helical" evidence="1">
    <location>
        <begin position="169"/>
        <end position="198"/>
    </location>
</feature>
<protein>
    <recommendedName>
        <fullName evidence="4">DUF975 family protein</fullName>
    </recommendedName>
</protein>
<proteinExistence type="predicted"/>
<reference evidence="3" key="1">
    <citation type="submission" date="2017-08" db="EMBL/GenBank/DDBJ databases">
        <title>A dynamic microbial community with high functional redundancy inhabits the cold, oxic subseafloor aquifer.</title>
        <authorList>
            <person name="Tully B.J."/>
            <person name="Wheat C.G."/>
            <person name="Glazer B.T."/>
            <person name="Huber J.A."/>
        </authorList>
    </citation>
    <scope>NUCLEOTIDE SEQUENCE [LARGE SCALE GENOMIC DNA]</scope>
</reference>
<evidence type="ECO:0008006" key="4">
    <source>
        <dbReference type="Google" id="ProtNLM"/>
    </source>
</evidence>
<evidence type="ECO:0000313" key="2">
    <source>
        <dbReference type="EMBL" id="PCH59174.1"/>
    </source>
</evidence>
<dbReference type="Proteomes" id="UP000218172">
    <property type="component" value="Unassembled WGS sequence"/>
</dbReference>
<sequence>MNTQNDGKQIAKFEPGVWAALSYGWGSMKKNFLVFFLVVLVLMVLDAFLDAPTKMKDSTWAGLLLFAFWVLLKPVIEFGADLVFLQGVRGDEVKVGTIFDGFNNFINVILTSLLLFGLIGISFLFFIIPGIYVACRLVFASYLVMDEGLDPVAAVEDSWDITRGHTWEIFCLGFVSLFIIIGGLLLLIVGLIPAVMWIKSAFAALYLSCVDSNEPETITP</sequence>
<comment type="caution">
    <text evidence="2">The sequence shown here is derived from an EMBL/GenBank/DDBJ whole genome shotgun (WGS) entry which is preliminary data.</text>
</comment>
<dbReference type="InterPro" id="IPR010380">
    <property type="entry name" value="DUF975"/>
</dbReference>
<feature type="transmembrane region" description="Helical" evidence="1">
    <location>
        <begin position="32"/>
        <end position="49"/>
    </location>
</feature>
<feature type="transmembrane region" description="Helical" evidence="1">
    <location>
        <begin position="61"/>
        <end position="85"/>
    </location>
</feature>
<organism evidence="2 3">
    <name type="scientific">SAR86 cluster bacterium</name>
    <dbReference type="NCBI Taxonomy" id="2030880"/>
    <lineage>
        <taxon>Bacteria</taxon>
        <taxon>Pseudomonadati</taxon>
        <taxon>Pseudomonadota</taxon>
        <taxon>Gammaproteobacteria</taxon>
        <taxon>SAR86 cluster</taxon>
    </lineage>
</organism>
<keyword evidence="1" id="KW-1133">Transmembrane helix</keyword>
<dbReference type="PANTHER" id="PTHR40076">
    <property type="entry name" value="MEMBRANE PROTEIN-RELATED"/>
    <property type="match status" value="1"/>
</dbReference>
<evidence type="ECO:0000313" key="3">
    <source>
        <dbReference type="Proteomes" id="UP000218172"/>
    </source>
</evidence>
<name>A0A2A4MHG8_9GAMM</name>
<dbReference type="PANTHER" id="PTHR40076:SF1">
    <property type="entry name" value="MEMBRANE PROTEIN"/>
    <property type="match status" value="1"/>
</dbReference>
<accession>A0A2A4MHG8</accession>
<dbReference type="EMBL" id="NVQR01000130">
    <property type="protein sequence ID" value="PCH59174.1"/>
    <property type="molecule type" value="Genomic_DNA"/>
</dbReference>